<evidence type="ECO:0000313" key="2">
    <source>
        <dbReference type="EMBL" id="VAX04314.1"/>
    </source>
</evidence>
<dbReference type="InterPro" id="IPR038404">
    <property type="entry name" value="TRAP_DctP_sf"/>
</dbReference>
<evidence type="ECO:0000256" key="1">
    <source>
        <dbReference type="ARBA" id="ARBA00022729"/>
    </source>
</evidence>
<organism evidence="2">
    <name type="scientific">hydrothermal vent metagenome</name>
    <dbReference type="NCBI Taxonomy" id="652676"/>
    <lineage>
        <taxon>unclassified sequences</taxon>
        <taxon>metagenomes</taxon>
        <taxon>ecological metagenomes</taxon>
    </lineage>
</organism>
<dbReference type="CDD" id="cd13604">
    <property type="entry name" value="PBP2_TRAP_ketoacid_lactate_like"/>
    <property type="match status" value="1"/>
</dbReference>
<dbReference type="Gene3D" id="3.40.190.10">
    <property type="entry name" value="Periplasmic binding protein-like II"/>
    <property type="match status" value="1"/>
</dbReference>
<dbReference type="EMBL" id="UOFW01000088">
    <property type="protein sequence ID" value="VAX04314.1"/>
    <property type="molecule type" value="Genomic_DNA"/>
</dbReference>
<accession>A0A3B1AWV6</accession>
<proteinExistence type="predicted"/>
<protein>
    <recommendedName>
        <fullName evidence="3">TRAP-type C4-dicarboxylate transport system, periplasmic component</fullName>
    </recommendedName>
</protein>
<dbReference type="PANTHER" id="PTHR33376">
    <property type="match status" value="1"/>
</dbReference>
<dbReference type="GO" id="GO:0031317">
    <property type="term" value="C:tripartite ATP-independent periplasmic transporter complex"/>
    <property type="evidence" value="ECO:0007669"/>
    <property type="project" value="InterPro"/>
</dbReference>
<dbReference type="InterPro" id="IPR006311">
    <property type="entry name" value="TAT_signal"/>
</dbReference>
<dbReference type="PANTHER" id="PTHR33376:SF5">
    <property type="entry name" value="EXTRACYTOPLASMIC SOLUTE RECEPTOR PROTEIN"/>
    <property type="match status" value="1"/>
</dbReference>
<dbReference type="Gene3D" id="3.40.190.170">
    <property type="entry name" value="Bacterial extracellular solute-binding protein, family 7"/>
    <property type="match status" value="1"/>
</dbReference>
<dbReference type="PROSITE" id="PS51318">
    <property type="entry name" value="TAT"/>
    <property type="match status" value="1"/>
</dbReference>
<dbReference type="GO" id="GO:0055085">
    <property type="term" value="P:transmembrane transport"/>
    <property type="evidence" value="ECO:0007669"/>
    <property type="project" value="InterPro"/>
</dbReference>
<reference evidence="2" key="1">
    <citation type="submission" date="2018-06" db="EMBL/GenBank/DDBJ databases">
        <authorList>
            <person name="Zhirakovskaya E."/>
        </authorList>
    </citation>
    <scope>NUCLEOTIDE SEQUENCE</scope>
</reference>
<sequence length="368" mass="40505">MKRRIFLKTTAAASVGALSAVGLSAPAIASGKIKLKMVTTWPKNFPGVGTRAVEYARDIGKATDGRIKIKVFAANELVPALGAFDAVQGGKADIYHGPEYYWQGKHKGFSFFTATPFGLTATELSQWINYGGGQALWDELSAPFNIKALLCATTGVQMGGWYKKEINKIQDFNGLRIRMPGLGGEVLKRLGATTVTKAGGEIYLALSQGNIDAAEWIGPWNDMAFGFQNITKFYYTSAFHEPGAGLAAGFNLDVWNSLSPPDQAIITAVSGDHYQKSYAEFNARNAVSLRTLVDQHDVQIKVFSDEIMDRLAHVSDDLMQEVAQTDDLTKRIYNSYMDTRRNAMEWGAIGEEPYLKARRLYKNFGKKI</sequence>
<name>A0A3B1AWV6_9ZZZZ</name>
<keyword evidence="1" id="KW-0732">Signal</keyword>
<gene>
    <name evidence="2" type="ORF">MNBD_ALPHA03-773</name>
</gene>
<evidence type="ECO:0008006" key="3">
    <source>
        <dbReference type="Google" id="ProtNLM"/>
    </source>
</evidence>
<dbReference type="InterPro" id="IPR026289">
    <property type="entry name" value="SBP_TakP-like"/>
</dbReference>
<dbReference type="AlphaFoldDB" id="A0A3B1AWV6"/>
<dbReference type="Pfam" id="PF03480">
    <property type="entry name" value="DctP"/>
    <property type="match status" value="1"/>
</dbReference>
<dbReference type="InterPro" id="IPR018389">
    <property type="entry name" value="DctP_fam"/>
</dbReference>
<dbReference type="PIRSF" id="PIRSF039026">
    <property type="entry name" value="SiaP"/>
    <property type="match status" value="1"/>
</dbReference>